<dbReference type="Proteomes" id="UP001064632">
    <property type="component" value="Chromosome"/>
</dbReference>
<protein>
    <submittedName>
        <fullName evidence="4">Histone deacetylase</fullName>
    </submittedName>
</protein>
<dbReference type="SUPFAM" id="SSF52768">
    <property type="entry name" value="Arginase/deacetylase"/>
    <property type="match status" value="1"/>
</dbReference>
<proteinExistence type="inferred from homology"/>
<name>A0ABY6BD14_9GAMM</name>
<dbReference type="InterPro" id="IPR023696">
    <property type="entry name" value="Ureohydrolase_dom_sf"/>
</dbReference>
<dbReference type="EMBL" id="CP104694">
    <property type="protein sequence ID" value="UXI67629.1"/>
    <property type="molecule type" value="Genomic_DNA"/>
</dbReference>
<sequence length="317" mass="34108">MNAYYCHHFVLPLPPEHRFPMAKYARLYERVAKTAADWGITLREPAPADDTALCRAHDPSYVQRASRGELSASELRKIGFPWSEWMIERSRRSSGGTMAALQSAVVARGVGLNLAGGTHHAFADHGAGYCVFNDSVVAARHVQAQGLAQRILVVDLDVHQGNGTASIARDDPSIFTFSMHGERNYPALKECSDLDVALPDGCDDVTYLASLADALPTAIARSCAEAVIYLAGADPFEGDRLGRLALSKDGLRQRDRMVFDACVRHHLPVAVSMAGGYAADVDDIVDIHYATVAEAAAAAAAFGRSGRKDTGTGQRRA</sequence>
<gene>
    <name evidence="4" type="ORF">N4264_23285</name>
</gene>
<dbReference type="CDD" id="cd09993">
    <property type="entry name" value="HDAC_classIV"/>
    <property type="match status" value="1"/>
</dbReference>
<feature type="domain" description="Histone deacetylase" evidence="3">
    <location>
        <begin position="17"/>
        <end position="280"/>
    </location>
</feature>
<dbReference type="InterPro" id="IPR000286">
    <property type="entry name" value="HDACs"/>
</dbReference>
<dbReference type="InterPro" id="IPR044150">
    <property type="entry name" value="HDAC_classIV"/>
</dbReference>
<keyword evidence="2" id="KW-0378">Hydrolase</keyword>
<organism evidence="4 5">
    <name type="scientific">Tahibacter amnicola</name>
    <dbReference type="NCBI Taxonomy" id="2976241"/>
    <lineage>
        <taxon>Bacteria</taxon>
        <taxon>Pseudomonadati</taxon>
        <taxon>Pseudomonadota</taxon>
        <taxon>Gammaproteobacteria</taxon>
        <taxon>Lysobacterales</taxon>
        <taxon>Rhodanobacteraceae</taxon>
        <taxon>Tahibacter</taxon>
    </lineage>
</organism>
<dbReference type="Gene3D" id="3.40.800.20">
    <property type="entry name" value="Histone deacetylase domain"/>
    <property type="match status" value="1"/>
</dbReference>
<dbReference type="PANTHER" id="PTHR10625">
    <property type="entry name" value="HISTONE DEACETYLASE HDAC1-RELATED"/>
    <property type="match status" value="1"/>
</dbReference>
<evidence type="ECO:0000313" key="4">
    <source>
        <dbReference type="EMBL" id="UXI67629.1"/>
    </source>
</evidence>
<comment type="similarity">
    <text evidence="1">Belongs to the histone deacetylase family.</text>
</comment>
<dbReference type="RefSeq" id="WP_261694599.1">
    <property type="nucleotide sequence ID" value="NZ_CP104694.1"/>
</dbReference>
<dbReference type="InterPro" id="IPR023801">
    <property type="entry name" value="His_deacetylse_dom"/>
</dbReference>
<dbReference type="InterPro" id="IPR037138">
    <property type="entry name" value="His_deacetylse_dom_sf"/>
</dbReference>
<dbReference type="Pfam" id="PF00850">
    <property type="entry name" value="Hist_deacetyl"/>
    <property type="match status" value="1"/>
</dbReference>
<keyword evidence="5" id="KW-1185">Reference proteome</keyword>
<reference evidence="4" key="1">
    <citation type="submission" date="2022-09" db="EMBL/GenBank/DDBJ databases">
        <title>Tahibacter sp. nov., isolated from a fresh water.</title>
        <authorList>
            <person name="Baek J.H."/>
            <person name="Lee J.K."/>
            <person name="Kim J.M."/>
            <person name="Jeon C.O."/>
        </authorList>
    </citation>
    <scope>NUCLEOTIDE SEQUENCE</scope>
    <source>
        <strain evidence="4">W38</strain>
    </source>
</reference>
<dbReference type="PRINTS" id="PR01270">
    <property type="entry name" value="HDASUPER"/>
</dbReference>
<dbReference type="PANTHER" id="PTHR10625:SF19">
    <property type="entry name" value="HISTONE DEACETYLASE 12"/>
    <property type="match status" value="1"/>
</dbReference>
<evidence type="ECO:0000259" key="3">
    <source>
        <dbReference type="Pfam" id="PF00850"/>
    </source>
</evidence>
<evidence type="ECO:0000256" key="2">
    <source>
        <dbReference type="ARBA" id="ARBA00022801"/>
    </source>
</evidence>
<evidence type="ECO:0000256" key="1">
    <source>
        <dbReference type="ARBA" id="ARBA00005947"/>
    </source>
</evidence>
<evidence type="ECO:0000313" key="5">
    <source>
        <dbReference type="Proteomes" id="UP001064632"/>
    </source>
</evidence>
<accession>A0ABY6BD14</accession>